<dbReference type="InterPro" id="IPR000863">
    <property type="entry name" value="Sulfotransferase_dom"/>
</dbReference>
<sequence>MSYRAPDDYVWEDNVIYPGFVPASSLRKIMYNFQMGEGDVLISTFMKSGTTWMQEIVWLIMNFKDIDAAKKIEIYNAIPYIEIDVNGNNYENLPKEPPRLMKTHLPSYFFEKHFNSGAKFIVVVRNPKDLLVSLYSFIQMNKTMGNFDGSFEELFETFIQRKLPYGDPLDFIANWWKFKDHPKILFMHYEEMKRDLQRCVKLVSKFLEIDLNDDLIKEIANNTTFEAMKSNAATNYTMIDSFDCNVSPFMRKGIVGDWRNVLNDDQSSLIDKRCKELYETTNFQFQFE</sequence>
<dbReference type="EMBL" id="CAJFCJ010000015">
    <property type="protein sequence ID" value="CAD5121806.1"/>
    <property type="molecule type" value="Genomic_DNA"/>
</dbReference>
<dbReference type="OrthoDB" id="6048410at2759"/>
<evidence type="ECO:0000256" key="1">
    <source>
        <dbReference type="ARBA" id="ARBA00005771"/>
    </source>
</evidence>
<keyword evidence="5" id="KW-1185">Reference proteome</keyword>
<dbReference type="GO" id="GO:0008146">
    <property type="term" value="F:sulfotransferase activity"/>
    <property type="evidence" value="ECO:0007669"/>
    <property type="project" value="InterPro"/>
</dbReference>
<dbReference type="Proteomes" id="UP000549394">
    <property type="component" value="Unassembled WGS sequence"/>
</dbReference>
<keyword evidence="2" id="KW-0808">Transferase</keyword>
<dbReference type="InterPro" id="IPR027417">
    <property type="entry name" value="P-loop_NTPase"/>
</dbReference>
<evidence type="ECO:0000259" key="3">
    <source>
        <dbReference type="Pfam" id="PF00685"/>
    </source>
</evidence>
<organism evidence="4 5">
    <name type="scientific">Dimorphilus gyrociliatus</name>
    <dbReference type="NCBI Taxonomy" id="2664684"/>
    <lineage>
        <taxon>Eukaryota</taxon>
        <taxon>Metazoa</taxon>
        <taxon>Spiralia</taxon>
        <taxon>Lophotrochozoa</taxon>
        <taxon>Annelida</taxon>
        <taxon>Polychaeta</taxon>
        <taxon>Polychaeta incertae sedis</taxon>
        <taxon>Dinophilidae</taxon>
        <taxon>Dimorphilus</taxon>
    </lineage>
</organism>
<feature type="domain" description="Sulfotransferase" evidence="3">
    <location>
        <begin position="38"/>
        <end position="280"/>
    </location>
</feature>
<proteinExistence type="inferred from homology"/>
<protein>
    <recommendedName>
        <fullName evidence="3">Sulfotransferase domain-containing protein</fullName>
    </recommendedName>
</protein>
<dbReference type="SUPFAM" id="SSF52540">
    <property type="entry name" value="P-loop containing nucleoside triphosphate hydrolases"/>
    <property type="match status" value="1"/>
</dbReference>
<dbReference type="PANTHER" id="PTHR11783">
    <property type="entry name" value="SULFOTRANSFERASE SULT"/>
    <property type="match status" value="1"/>
</dbReference>
<evidence type="ECO:0000313" key="4">
    <source>
        <dbReference type="EMBL" id="CAD5121806.1"/>
    </source>
</evidence>
<evidence type="ECO:0000256" key="2">
    <source>
        <dbReference type="ARBA" id="ARBA00022679"/>
    </source>
</evidence>
<reference evidence="4 5" key="1">
    <citation type="submission" date="2020-08" db="EMBL/GenBank/DDBJ databases">
        <authorList>
            <person name="Hejnol A."/>
        </authorList>
    </citation>
    <scope>NUCLEOTIDE SEQUENCE [LARGE SCALE GENOMIC DNA]</scope>
</reference>
<gene>
    <name evidence="4" type="ORF">DGYR_LOCUS9711</name>
</gene>
<comment type="similarity">
    <text evidence="1">Belongs to the sulfotransferase 1 family.</text>
</comment>
<dbReference type="AlphaFoldDB" id="A0A7I8W0X4"/>
<evidence type="ECO:0000313" key="5">
    <source>
        <dbReference type="Proteomes" id="UP000549394"/>
    </source>
</evidence>
<accession>A0A7I8W0X4</accession>
<comment type="caution">
    <text evidence="4">The sequence shown here is derived from an EMBL/GenBank/DDBJ whole genome shotgun (WGS) entry which is preliminary data.</text>
</comment>
<dbReference type="Pfam" id="PF00685">
    <property type="entry name" value="Sulfotransfer_1"/>
    <property type="match status" value="1"/>
</dbReference>
<dbReference type="Gene3D" id="3.40.50.300">
    <property type="entry name" value="P-loop containing nucleotide triphosphate hydrolases"/>
    <property type="match status" value="1"/>
</dbReference>
<name>A0A7I8W0X4_9ANNE</name>